<organism evidence="2 3">
    <name type="scientific">Dendrobium thyrsiflorum</name>
    <name type="common">Pinecone-like raceme dendrobium</name>
    <name type="synonym">Orchid</name>
    <dbReference type="NCBI Taxonomy" id="117978"/>
    <lineage>
        <taxon>Eukaryota</taxon>
        <taxon>Viridiplantae</taxon>
        <taxon>Streptophyta</taxon>
        <taxon>Embryophyta</taxon>
        <taxon>Tracheophyta</taxon>
        <taxon>Spermatophyta</taxon>
        <taxon>Magnoliopsida</taxon>
        <taxon>Liliopsida</taxon>
        <taxon>Asparagales</taxon>
        <taxon>Orchidaceae</taxon>
        <taxon>Epidendroideae</taxon>
        <taxon>Malaxideae</taxon>
        <taxon>Dendrobiinae</taxon>
        <taxon>Dendrobium</taxon>
    </lineage>
</organism>
<name>A0ABD0UXF0_DENTH</name>
<dbReference type="Proteomes" id="UP001552299">
    <property type="component" value="Unassembled WGS sequence"/>
</dbReference>
<proteinExistence type="predicted"/>
<dbReference type="EMBL" id="JANQDX010000012">
    <property type="protein sequence ID" value="KAL0915037.1"/>
    <property type="molecule type" value="Genomic_DNA"/>
</dbReference>
<evidence type="ECO:0000256" key="1">
    <source>
        <dbReference type="SAM" id="MobiDB-lite"/>
    </source>
</evidence>
<gene>
    <name evidence="2" type="ORF">M5K25_015434</name>
</gene>
<keyword evidence="3" id="KW-1185">Reference proteome</keyword>
<reference evidence="2 3" key="1">
    <citation type="journal article" date="2024" name="Plant Biotechnol. J.">
        <title>Dendrobium thyrsiflorum genome and its molecular insights into genes involved in important horticultural traits.</title>
        <authorList>
            <person name="Chen B."/>
            <person name="Wang J.Y."/>
            <person name="Zheng P.J."/>
            <person name="Li K.L."/>
            <person name="Liang Y.M."/>
            <person name="Chen X.F."/>
            <person name="Zhang C."/>
            <person name="Zhao X."/>
            <person name="He X."/>
            <person name="Zhang G.Q."/>
            <person name="Liu Z.J."/>
            <person name="Xu Q."/>
        </authorList>
    </citation>
    <scope>NUCLEOTIDE SEQUENCE [LARGE SCALE GENOMIC DNA]</scope>
    <source>
        <strain evidence="2">GZMU011</strain>
    </source>
</reference>
<protein>
    <submittedName>
        <fullName evidence="2">Uncharacterized protein</fullName>
    </submittedName>
</protein>
<evidence type="ECO:0000313" key="2">
    <source>
        <dbReference type="EMBL" id="KAL0915037.1"/>
    </source>
</evidence>
<evidence type="ECO:0000313" key="3">
    <source>
        <dbReference type="Proteomes" id="UP001552299"/>
    </source>
</evidence>
<comment type="caution">
    <text evidence="2">The sequence shown here is derived from an EMBL/GenBank/DDBJ whole genome shotgun (WGS) entry which is preliminary data.</text>
</comment>
<dbReference type="AlphaFoldDB" id="A0ABD0UXF0"/>
<accession>A0ABD0UXF0</accession>
<feature type="region of interest" description="Disordered" evidence="1">
    <location>
        <begin position="53"/>
        <end position="75"/>
    </location>
</feature>
<feature type="region of interest" description="Disordered" evidence="1">
    <location>
        <begin position="1"/>
        <end position="20"/>
    </location>
</feature>
<sequence>MRRSSGRPEQASAGFGRSRCRPAAVRSAADLEAGVRPEARSAALPTEMASIGRLRHDGGLGDGRAARLAGSEMGSTVVRRQCRIPPANRSRRLVLALASVIADWRERTSERSRGKSQNSSSFLP</sequence>